<keyword evidence="2" id="KW-1185">Reference proteome</keyword>
<dbReference type="AlphaFoldDB" id="A0A5B8LEY0"/>
<reference evidence="1 2" key="1">
    <citation type="submission" date="2019-07" db="EMBL/GenBank/DDBJ databases">
        <title>Full genome sequence of Sphingomonas sp. 4R-6-7(HKS19).</title>
        <authorList>
            <person name="Im W.-T."/>
        </authorList>
    </citation>
    <scope>NUCLEOTIDE SEQUENCE [LARGE SCALE GENOMIC DNA]</scope>
    <source>
        <strain evidence="1 2">HKS19</strain>
    </source>
</reference>
<dbReference type="EMBL" id="CP042306">
    <property type="protein sequence ID" value="QDZ06284.1"/>
    <property type="molecule type" value="Genomic_DNA"/>
</dbReference>
<accession>A0A5B8LEY0</accession>
<proteinExistence type="predicted"/>
<dbReference type="RefSeq" id="WP_146569368.1">
    <property type="nucleotide sequence ID" value="NZ_CP042306.1"/>
</dbReference>
<sequence length="115" mass="12929">MLFRVLIEGSGILTAKGAVGFFATMTVDQPEQPGSEMFALRTIREEWRHGLSANLSSTKPKLTIVDCWRPTFRERLRKVPDTRSFYEEGERGEVAARAAKLSRAPESATIWTIAE</sequence>
<protein>
    <submittedName>
        <fullName evidence="1">Uncharacterized protein</fullName>
    </submittedName>
</protein>
<name>A0A5B8LEY0_9SPHN</name>
<organism evidence="1 2">
    <name type="scientific">Sphingomonas panacisoli</name>
    <dbReference type="NCBI Taxonomy" id="1813879"/>
    <lineage>
        <taxon>Bacteria</taxon>
        <taxon>Pseudomonadati</taxon>
        <taxon>Pseudomonadota</taxon>
        <taxon>Alphaproteobacteria</taxon>
        <taxon>Sphingomonadales</taxon>
        <taxon>Sphingomonadaceae</taxon>
        <taxon>Sphingomonas</taxon>
    </lineage>
</organism>
<evidence type="ECO:0000313" key="2">
    <source>
        <dbReference type="Proteomes" id="UP000315673"/>
    </source>
</evidence>
<gene>
    <name evidence="1" type="ORF">FPZ24_01350</name>
</gene>
<dbReference type="Proteomes" id="UP000315673">
    <property type="component" value="Chromosome"/>
</dbReference>
<evidence type="ECO:0000313" key="1">
    <source>
        <dbReference type="EMBL" id="QDZ06284.1"/>
    </source>
</evidence>
<dbReference type="KEGG" id="spai:FPZ24_01350"/>